<keyword evidence="2" id="KW-1185">Reference proteome</keyword>
<reference evidence="1 2" key="1">
    <citation type="submission" date="2021-01" db="EMBL/GenBank/DDBJ databases">
        <title>Genome seq and assembly of Nocardiodes sp. G10.</title>
        <authorList>
            <person name="Chhetri G."/>
        </authorList>
    </citation>
    <scope>NUCLEOTIDE SEQUENCE [LARGE SCALE GENOMIC DNA]</scope>
    <source>
        <strain evidence="1 2">G10</strain>
    </source>
</reference>
<dbReference type="Proteomes" id="UP000636918">
    <property type="component" value="Unassembled WGS sequence"/>
</dbReference>
<evidence type="ECO:0008006" key="3">
    <source>
        <dbReference type="Google" id="ProtNLM"/>
    </source>
</evidence>
<gene>
    <name evidence="1" type="ORF">JI751_12430</name>
</gene>
<name>A0ABS1L9Q9_9ACTN</name>
<proteinExistence type="predicted"/>
<dbReference type="RefSeq" id="WP_201936668.1">
    <property type="nucleotide sequence ID" value="NZ_JAERSG010000003.1"/>
</dbReference>
<organism evidence="1 2">
    <name type="scientific">Nocardioides baculatus</name>
    <dbReference type="NCBI Taxonomy" id="2801337"/>
    <lineage>
        <taxon>Bacteria</taxon>
        <taxon>Bacillati</taxon>
        <taxon>Actinomycetota</taxon>
        <taxon>Actinomycetes</taxon>
        <taxon>Propionibacteriales</taxon>
        <taxon>Nocardioidaceae</taxon>
        <taxon>Nocardioides</taxon>
    </lineage>
</organism>
<protein>
    <recommendedName>
        <fullName evidence="3">Asp23/Gls24 family envelope stress response protein</fullName>
    </recommendedName>
</protein>
<accession>A0ABS1L9Q9</accession>
<dbReference type="EMBL" id="JAERSG010000003">
    <property type="protein sequence ID" value="MBL0748420.1"/>
    <property type="molecule type" value="Genomic_DNA"/>
</dbReference>
<evidence type="ECO:0000313" key="2">
    <source>
        <dbReference type="Proteomes" id="UP000636918"/>
    </source>
</evidence>
<sequence length="97" mass="10648">MGEEQLRSAVDAAMLPIVASLGPAGVISAHWLPDRAGEPVVWVCVKDEASRVAVESYAWVLPQVQTMLTRLNVPPEMVMRLRMEVTSAEAEDRLFDG</sequence>
<evidence type="ECO:0000313" key="1">
    <source>
        <dbReference type="EMBL" id="MBL0748420.1"/>
    </source>
</evidence>
<comment type="caution">
    <text evidence="1">The sequence shown here is derived from an EMBL/GenBank/DDBJ whole genome shotgun (WGS) entry which is preliminary data.</text>
</comment>